<dbReference type="KEGG" id="pnp:IJ22_07990"/>
<proteinExistence type="inferred from homology"/>
<dbReference type="Pfam" id="PF01547">
    <property type="entry name" value="SBP_bac_1"/>
    <property type="match status" value="1"/>
</dbReference>
<accession>A0A0U2W1D3</accession>
<evidence type="ECO:0000256" key="3">
    <source>
        <dbReference type="ARBA" id="ARBA00022729"/>
    </source>
</evidence>
<dbReference type="PANTHER" id="PTHR43649">
    <property type="entry name" value="ARABINOSE-BINDING PROTEIN-RELATED"/>
    <property type="match status" value="1"/>
</dbReference>
<dbReference type="InterPro" id="IPR006059">
    <property type="entry name" value="SBP"/>
</dbReference>
<name>A0A0U2W1D3_9BACL</name>
<keyword evidence="3 5" id="KW-0732">Signal</keyword>
<feature type="signal peptide" evidence="5">
    <location>
        <begin position="1"/>
        <end position="18"/>
    </location>
</feature>
<organism evidence="6 7">
    <name type="scientific">Paenibacillus naphthalenovorans</name>
    <dbReference type="NCBI Taxonomy" id="162209"/>
    <lineage>
        <taxon>Bacteria</taxon>
        <taxon>Bacillati</taxon>
        <taxon>Bacillota</taxon>
        <taxon>Bacilli</taxon>
        <taxon>Bacillales</taxon>
        <taxon>Paenibacillaceae</taxon>
        <taxon>Paenibacillus</taxon>
    </lineage>
</organism>
<dbReference type="PANTHER" id="PTHR43649:SF34">
    <property type="entry name" value="ABC TRANSPORTER PERIPLASMIC-BINDING PROTEIN YCJN-RELATED"/>
    <property type="match status" value="1"/>
</dbReference>
<dbReference type="PATRIC" id="fig|162209.4.peg.854"/>
<dbReference type="PROSITE" id="PS51257">
    <property type="entry name" value="PROKAR_LIPOPROTEIN"/>
    <property type="match status" value="1"/>
</dbReference>
<dbReference type="SUPFAM" id="SSF53850">
    <property type="entry name" value="Periplasmic binding protein-like II"/>
    <property type="match status" value="1"/>
</dbReference>
<evidence type="ECO:0000313" key="6">
    <source>
        <dbReference type="EMBL" id="ALS21181.1"/>
    </source>
</evidence>
<dbReference type="Proteomes" id="UP000061660">
    <property type="component" value="Chromosome"/>
</dbReference>
<evidence type="ECO:0000256" key="4">
    <source>
        <dbReference type="SAM" id="MobiDB-lite"/>
    </source>
</evidence>
<keyword evidence="2" id="KW-0813">Transport</keyword>
<sequence length="448" mass="48412" precursor="true">MKKANKLAVLSMSAVMLAGLIGCSGNSGSGSGPAPSGGAAANDANSAAPAKKFDGVSLRVVTANHPWTEALKPMIPEFEQATGMKVNLEQFFEDQLTQKLTVELTAGSSSLDVFMIRPLQDAKLYMKNGWVADLTEKSKDTEWDFNDFSEGSVSTLMQDGKLYGVPLITEREILYYRKDIFEKNNIQLPQTLDELKAAAEKLNDPKNEFYGFVARGQRSPAVTQFSSFLYSSGGDFIKDGKATIDTPEAIQAFKLYGDLLKSYGPPGVLNMSWPQALGVFAQGKAAMYTDADSLYPNMLDPQKSKVPADQIGFAVFPAGATGQKPYNVTSWGLSMNSKSKQQDAAWEFVKWATNKENSTKIQGAGNPGARKSVWSKPEGTKAFPQQLAEVMDKSSQIGVGHDRPLVINVGAARDLVGTVIVTAITGGDVDKTAKEENAKFQALIDKEK</sequence>
<comment type="similarity">
    <text evidence="1">Belongs to the bacterial solute-binding protein 1 family.</text>
</comment>
<evidence type="ECO:0000256" key="1">
    <source>
        <dbReference type="ARBA" id="ARBA00008520"/>
    </source>
</evidence>
<protein>
    <submittedName>
        <fullName evidence="6">ABC transporter substrate-binding protein</fullName>
    </submittedName>
</protein>
<dbReference type="Gene3D" id="3.40.190.10">
    <property type="entry name" value="Periplasmic binding protein-like II"/>
    <property type="match status" value="2"/>
</dbReference>
<dbReference type="EMBL" id="CP013652">
    <property type="protein sequence ID" value="ALS21181.1"/>
    <property type="molecule type" value="Genomic_DNA"/>
</dbReference>
<dbReference type="CDD" id="cd13585">
    <property type="entry name" value="PBP2_TMBP_like"/>
    <property type="match status" value="1"/>
</dbReference>
<keyword evidence="7" id="KW-1185">Reference proteome</keyword>
<feature type="chain" id="PRO_5038922911" evidence="5">
    <location>
        <begin position="19"/>
        <end position="448"/>
    </location>
</feature>
<dbReference type="InterPro" id="IPR050490">
    <property type="entry name" value="Bact_solute-bd_prot1"/>
</dbReference>
<evidence type="ECO:0000256" key="2">
    <source>
        <dbReference type="ARBA" id="ARBA00022448"/>
    </source>
</evidence>
<dbReference type="STRING" id="162209.IJ22_07990"/>
<evidence type="ECO:0000256" key="5">
    <source>
        <dbReference type="SAM" id="SignalP"/>
    </source>
</evidence>
<reference evidence="7" key="1">
    <citation type="submission" date="2015-12" db="EMBL/GenBank/DDBJ databases">
        <title>Complete genome sequences of two moderately thermophilic Paenibacillus species.</title>
        <authorList>
            <person name="Butler R.III."/>
            <person name="Wang J."/>
            <person name="Stark B.C."/>
            <person name="Pombert J.-F."/>
        </authorList>
    </citation>
    <scope>NUCLEOTIDE SEQUENCE [LARGE SCALE GENOMIC DNA]</scope>
    <source>
        <strain evidence="7">32O-Y</strain>
    </source>
</reference>
<feature type="region of interest" description="Disordered" evidence="4">
    <location>
        <begin position="358"/>
        <end position="377"/>
    </location>
</feature>
<evidence type="ECO:0000313" key="7">
    <source>
        <dbReference type="Proteomes" id="UP000061660"/>
    </source>
</evidence>
<gene>
    <name evidence="6" type="ORF">IJ22_07990</name>
</gene>
<dbReference type="AlphaFoldDB" id="A0A0U2W1D3"/>
<reference evidence="6 7" key="2">
    <citation type="journal article" date="2016" name="Genome Announc.">
        <title>Complete Genome Sequences of Two Interactive Moderate Thermophiles, Paenibacillus napthalenovorans 32O-Y and Paenibacillus sp. 32O-W.</title>
        <authorList>
            <person name="Butler R.R.III."/>
            <person name="Wang J."/>
            <person name="Stark B.C."/>
            <person name="Pombert J.F."/>
        </authorList>
    </citation>
    <scope>NUCLEOTIDE SEQUENCE [LARGE SCALE GENOMIC DNA]</scope>
    <source>
        <strain evidence="6 7">32O-Y</strain>
    </source>
</reference>